<organism evidence="2 3">
    <name type="scientific">Extremus antarcticus</name>
    <dbReference type="NCBI Taxonomy" id="702011"/>
    <lineage>
        <taxon>Eukaryota</taxon>
        <taxon>Fungi</taxon>
        <taxon>Dikarya</taxon>
        <taxon>Ascomycota</taxon>
        <taxon>Pezizomycotina</taxon>
        <taxon>Dothideomycetes</taxon>
        <taxon>Dothideomycetidae</taxon>
        <taxon>Mycosphaerellales</taxon>
        <taxon>Extremaceae</taxon>
        <taxon>Extremus</taxon>
    </lineage>
</organism>
<keyword evidence="1" id="KW-1133">Transmembrane helix</keyword>
<dbReference type="AlphaFoldDB" id="A0AAJ0D7W6"/>
<comment type="caution">
    <text evidence="2">The sequence shown here is derived from an EMBL/GenBank/DDBJ whole genome shotgun (WGS) entry which is preliminary data.</text>
</comment>
<name>A0AAJ0D7W6_9PEZI</name>
<dbReference type="Proteomes" id="UP001271007">
    <property type="component" value="Unassembled WGS sequence"/>
</dbReference>
<evidence type="ECO:0000313" key="2">
    <source>
        <dbReference type="EMBL" id="KAK3048557.1"/>
    </source>
</evidence>
<proteinExistence type="predicted"/>
<keyword evidence="3" id="KW-1185">Reference proteome</keyword>
<protein>
    <submittedName>
        <fullName evidence="2">Uncharacterized protein</fullName>
    </submittedName>
</protein>
<evidence type="ECO:0000313" key="3">
    <source>
        <dbReference type="Proteomes" id="UP001271007"/>
    </source>
</evidence>
<gene>
    <name evidence="2" type="ORF">LTR09_010051</name>
</gene>
<feature type="transmembrane region" description="Helical" evidence="1">
    <location>
        <begin position="273"/>
        <end position="292"/>
    </location>
</feature>
<evidence type="ECO:0000256" key="1">
    <source>
        <dbReference type="SAM" id="Phobius"/>
    </source>
</evidence>
<feature type="transmembrane region" description="Helical" evidence="1">
    <location>
        <begin position="240"/>
        <end position="261"/>
    </location>
</feature>
<dbReference type="EMBL" id="JAWDJX010000047">
    <property type="protein sequence ID" value="KAK3048557.1"/>
    <property type="molecule type" value="Genomic_DNA"/>
</dbReference>
<feature type="transmembrane region" description="Helical" evidence="1">
    <location>
        <begin position="38"/>
        <end position="60"/>
    </location>
</feature>
<feature type="transmembrane region" description="Helical" evidence="1">
    <location>
        <begin position="164"/>
        <end position="190"/>
    </location>
</feature>
<keyword evidence="1" id="KW-0812">Transmembrane</keyword>
<feature type="transmembrane region" description="Helical" evidence="1">
    <location>
        <begin position="202"/>
        <end position="220"/>
    </location>
</feature>
<sequence>MLRVAIVFTLGCSVLVCNAILSILPLISDVRLPDGCIYLQGVLSVLSCTLFLVGSAFAFLEAWKLDDTAEPGFGSKMQGVSQNQTTITESEKTPVEKLVDIPSPVPEAHCTHYSSSHADLFKHANSLSAALEVEKAAALYDRPLDKTQRYANNPRLSRTRYLELGIFASTIFLCSSALYCATSIVSLVTIIQSETILRCIRYPQLLAASGFAIASLLLIIKAQRDSHDRWWRLQIWSPGVQVNILNLIGSTGFVFCAYFGLLEHAFWAQQQFGYSYLWGSWAFLLGSIISWYKSLQGQDYSVDVWKVEKSPV</sequence>
<keyword evidence="1" id="KW-0472">Membrane</keyword>
<accession>A0AAJ0D7W6</accession>
<reference evidence="2" key="1">
    <citation type="submission" date="2023-04" db="EMBL/GenBank/DDBJ databases">
        <title>Black Yeasts Isolated from many extreme environments.</title>
        <authorList>
            <person name="Coleine C."/>
            <person name="Stajich J.E."/>
            <person name="Selbmann L."/>
        </authorList>
    </citation>
    <scope>NUCLEOTIDE SEQUENCE</scope>
    <source>
        <strain evidence="2">CCFEE 5312</strain>
    </source>
</reference>